<reference evidence="1" key="2">
    <citation type="journal article" date="2015" name="Fish Shellfish Immunol.">
        <title>Early steps in the European eel (Anguilla anguilla)-Vibrio vulnificus interaction in the gills: Role of the RtxA13 toxin.</title>
        <authorList>
            <person name="Callol A."/>
            <person name="Pajuelo D."/>
            <person name="Ebbesson L."/>
            <person name="Teles M."/>
            <person name="MacKenzie S."/>
            <person name="Amaro C."/>
        </authorList>
    </citation>
    <scope>NUCLEOTIDE SEQUENCE</scope>
</reference>
<name>A0A0E9PBU9_ANGAN</name>
<dbReference type="AlphaFoldDB" id="A0A0E9PBU9"/>
<accession>A0A0E9PBU9</accession>
<evidence type="ECO:0000313" key="1">
    <source>
        <dbReference type="EMBL" id="JAH01727.1"/>
    </source>
</evidence>
<organism evidence="1">
    <name type="scientific">Anguilla anguilla</name>
    <name type="common">European freshwater eel</name>
    <name type="synonym">Muraena anguilla</name>
    <dbReference type="NCBI Taxonomy" id="7936"/>
    <lineage>
        <taxon>Eukaryota</taxon>
        <taxon>Metazoa</taxon>
        <taxon>Chordata</taxon>
        <taxon>Craniata</taxon>
        <taxon>Vertebrata</taxon>
        <taxon>Euteleostomi</taxon>
        <taxon>Actinopterygii</taxon>
        <taxon>Neopterygii</taxon>
        <taxon>Teleostei</taxon>
        <taxon>Anguilliformes</taxon>
        <taxon>Anguillidae</taxon>
        <taxon>Anguilla</taxon>
    </lineage>
</organism>
<sequence>MVTSLIHSLYLYSAFLNFRTLKVLYSDEGELASPTTNV</sequence>
<dbReference type="EMBL" id="GBXM01106850">
    <property type="protein sequence ID" value="JAH01727.1"/>
    <property type="molecule type" value="Transcribed_RNA"/>
</dbReference>
<reference evidence="1" key="1">
    <citation type="submission" date="2014-11" db="EMBL/GenBank/DDBJ databases">
        <authorList>
            <person name="Amaro Gonzalez C."/>
        </authorList>
    </citation>
    <scope>NUCLEOTIDE SEQUENCE</scope>
</reference>
<protein>
    <submittedName>
        <fullName evidence="1">Uncharacterized protein</fullName>
    </submittedName>
</protein>
<proteinExistence type="predicted"/>